<dbReference type="Proteomes" id="UP000515365">
    <property type="component" value="Segment"/>
</dbReference>
<sequence>MKTLDVFMPIIHRFAPGCPEPTAFAAIREAAIKFCERTRLWRCDDEFDVTANECADVAVPYGAALYEMELVQFNGRDLRPVSTQWLDEQAPEWRTNTQASQAQYVTQYSEDTLTFYPPDNGRVKVYGLLKPTLDADSLPDFIADKYRKTIADGALSELLIIPGKAWMSADLAVFFGTRFDRELDRLSTKTIKGQQRAPVRTRGQFF</sequence>
<evidence type="ECO:0000313" key="1">
    <source>
        <dbReference type="EMBL" id="QMV32689.1"/>
    </source>
</evidence>
<accession>A0A7G5B8R6</accession>
<keyword evidence="2" id="KW-1185">Reference proteome</keyword>
<name>A0A7G5B8R6_9CAUD</name>
<dbReference type="EMBL" id="MT740730">
    <property type="protein sequence ID" value="QMV32689.1"/>
    <property type="molecule type" value="Genomic_DNA"/>
</dbReference>
<organism evidence="1 2">
    <name type="scientific">Ralstonia phage Cimandef</name>
    <dbReference type="NCBI Taxonomy" id="2759720"/>
    <lineage>
        <taxon>Viruses</taxon>
        <taxon>Duplodnaviria</taxon>
        <taxon>Heunggongvirae</taxon>
        <taxon>Uroviricota</taxon>
        <taxon>Caudoviricetes</taxon>
        <taxon>Cimandefvirus</taxon>
        <taxon>Cimandefvirus cimandef</taxon>
    </lineage>
</organism>
<reference evidence="1" key="1">
    <citation type="submission" date="2020-07" db="EMBL/GenBank/DDBJ databases">
        <title>Ralstonia phages.</title>
        <authorList>
            <person name="Trotereau A."/>
            <person name="Boyer C."/>
            <person name="Torres-Barcelo C."/>
        </authorList>
    </citation>
    <scope>NUCLEOTIDE SEQUENCE [LARGE SCALE GENOMIC DNA]</scope>
</reference>
<protein>
    <submittedName>
        <fullName evidence="1">Uncharacterized protein</fullName>
    </submittedName>
</protein>
<evidence type="ECO:0000313" key="2">
    <source>
        <dbReference type="Proteomes" id="UP000515365"/>
    </source>
</evidence>
<proteinExistence type="predicted"/>
<gene>
    <name evidence="1" type="ORF">B2_00055</name>
</gene>